<dbReference type="Pfam" id="PF07158">
    <property type="entry name" value="MatC_N"/>
    <property type="match status" value="1"/>
</dbReference>
<evidence type="ECO:0000313" key="4">
    <source>
        <dbReference type="EMBL" id="GAA2207882.1"/>
    </source>
</evidence>
<feature type="transmembrane region" description="Helical" evidence="2">
    <location>
        <begin position="310"/>
        <end position="327"/>
    </location>
</feature>
<feature type="domain" description="Dicarboxylate carrier MatC N-terminal" evidence="3">
    <location>
        <begin position="1"/>
        <end position="148"/>
    </location>
</feature>
<reference evidence="4 5" key="1">
    <citation type="journal article" date="2019" name="Int. J. Syst. Evol. Microbiol.">
        <title>The Global Catalogue of Microorganisms (GCM) 10K type strain sequencing project: providing services to taxonomists for standard genome sequencing and annotation.</title>
        <authorList>
            <consortium name="The Broad Institute Genomics Platform"/>
            <consortium name="The Broad Institute Genome Sequencing Center for Infectious Disease"/>
            <person name="Wu L."/>
            <person name="Ma J."/>
        </authorList>
    </citation>
    <scope>NUCLEOTIDE SEQUENCE [LARGE SCALE GENOMIC DNA]</scope>
    <source>
        <strain evidence="4 5">JCM 16114</strain>
    </source>
</reference>
<feature type="transmembrane region" description="Helical" evidence="2">
    <location>
        <begin position="431"/>
        <end position="452"/>
    </location>
</feature>
<feature type="transmembrane region" description="Helical" evidence="2">
    <location>
        <begin position="174"/>
        <end position="195"/>
    </location>
</feature>
<keyword evidence="2" id="KW-0472">Membrane</keyword>
<proteinExistence type="predicted"/>
<evidence type="ECO:0000256" key="1">
    <source>
        <dbReference type="SAM" id="MobiDB-lite"/>
    </source>
</evidence>
<keyword evidence="5" id="KW-1185">Reference proteome</keyword>
<dbReference type="InterPro" id="IPR009827">
    <property type="entry name" value="MatC_N"/>
</dbReference>
<dbReference type="RefSeq" id="WP_344475471.1">
    <property type="nucleotide sequence ID" value="NZ_BAAAQX010000007.1"/>
</dbReference>
<feature type="transmembrane region" description="Helical" evidence="2">
    <location>
        <begin position="92"/>
        <end position="120"/>
    </location>
</feature>
<feature type="transmembrane region" description="Helical" evidence="2">
    <location>
        <begin position="267"/>
        <end position="298"/>
    </location>
</feature>
<feature type="transmembrane region" description="Helical" evidence="2">
    <location>
        <begin position="57"/>
        <end position="80"/>
    </location>
</feature>
<comment type="caution">
    <text evidence="4">The sequence shown here is derived from an EMBL/GenBank/DDBJ whole genome shotgun (WGS) entry which is preliminary data.</text>
</comment>
<accession>A0ABN3CFF0</accession>
<feature type="transmembrane region" description="Helical" evidence="2">
    <location>
        <begin position="348"/>
        <end position="379"/>
    </location>
</feature>
<keyword evidence="2" id="KW-0812">Transmembrane</keyword>
<feature type="compositionally biased region" description="Low complexity" evidence="1">
    <location>
        <begin position="239"/>
        <end position="255"/>
    </location>
</feature>
<gene>
    <name evidence="4" type="ORF">GCM10009850_033400</name>
</gene>
<keyword evidence="2" id="KW-1133">Transmembrane helix</keyword>
<name>A0ABN3CFF0_9ACTN</name>
<evidence type="ECO:0000259" key="3">
    <source>
        <dbReference type="Pfam" id="PF07158"/>
    </source>
</evidence>
<organism evidence="4 5">
    <name type="scientific">Nonomuraea monospora</name>
    <dbReference type="NCBI Taxonomy" id="568818"/>
    <lineage>
        <taxon>Bacteria</taxon>
        <taxon>Bacillati</taxon>
        <taxon>Actinomycetota</taxon>
        <taxon>Actinomycetes</taxon>
        <taxon>Streptosporangiales</taxon>
        <taxon>Streptosporangiaceae</taxon>
        <taxon>Nonomuraea</taxon>
    </lineage>
</organism>
<feature type="transmembrane region" description="Helical" evidence="2">
    <location>
        <begin position="391"/>
        <end position="419"/>
    </location>
</feature>
<protein>
    <submittedName>
        <fullName evidence="4">SLC13 family permease</fullName>
    </submittedName>
</protein>
<evidence type="ECO:0000313" key="5">
    <source>
        <dbReference type="Proteomes" id="UP001499843"/>
    </source>
</evidence>
<sequence length="453" mass="45742">MSLHVVSVIVLLAVFVIGTLRPVNLGAVALVATFGVGLLAAGEDFDTAVSGFPIDVFILLFGVTYLFGLATVNGTIGWLVDSAARLVRGNRAAVPWVLFGLAAIPTTAGAAGPAGVALLAPIALRLAERHRINARLAGLMVIHGSNSGNFSPLNVLGVIVNGTVERNGLVVDPVWPWVGNFVFSLALGAATFLLFGGRALMKEPRTAALPWPGAEPSPEPDAEISPGPPRDGGSGVEVAAAGHPATPPSAAAGGGDAPSPVVRNVTLLAIAGVGVGALGFGLEIGVLAVTAALTLHLLFPASSEGALSRVSWNTVLLICGVVTYVALMQRMGTVKWIGDSVAGIGTPLLAALILCLIAGLTSAFASSIGVLGAMIPLAVPLLLSGAVDVTGVVVALAISATAVDATPFSSIGALTVAGAPEREREGLYRGLVKWGFSMVLVAPLATWLIFVVI</sequence>
<dbReference type="EMBL" id="BAAAQX010000007">
    <property type="protein sequence ID" value="GAA2207882.1"/>
    <property type="molecule type" value="Genomic_DNA"/>
</dbReference>
<evidence type="ECO:0000256" key="2">
    <source>
        <dbReference type="SAM" id="Phobius"/>
    </source>
</evidence>
<dbReference type="Proteomes" id="UP001499843">
    <property type="component" value="Unassembled WGS sequence"/>
</dbReference>
<feature type="region of interest" description="Disordered" evidence="1">
    <location>
        <begin position="208"/>
        <end position="255"/>
    </location>
</feature>